<dbReference type="EMBL" id="BARW01043522">
    <property type="protein sequence ID" value="GAJ20490.1"/>
    <property type="molecule type" value="Genomic_DNA"/>
</dbReference>
<comment type="caution">
    <text evidence="2">The sequence shown here is derived from an EMBL/GenBank/DDBJ whole genome shotgun (WGS) entry which is preliminary data.</text>
</comment>
<protein>
    <submittedName>
        <fullName evidence="2">Uncharacterized protein</fullName>
    </submittedName>
</protein>
<keyword evidence="1" id="KW-0472">Membrane</keyword>
<feature type="transmembrane region" description="Helical" evidence="1">
    <location>
        <begin position="12"/>
        <end position="31"/>
    </location>
</feature>
<evidence type="ECO:0000313" key="2">
    <source>
        <dbReference type="EMBL" id="GAJ20490.1"/>
    </source>
</evidence>
<organism evidence="2">
    <name type="scientific">marine sediment metagenome</name>
    <dbReference type="NCBI Taxonomy" id="412755"/>
    <lineage>
        <taxon>unclassified sequences</taxon>
        <taxon>metagenomes</taxon>
        <taxon>ecological metagenomes</taxon>
    </lineage>
</organism>
<sequence length="32" mass="3733">VKANLTVTVPAYTYLHFSYLQLLTLCLHFSYL</sequence>
<name>X1W0N0_9ZZZZ</name>
<keyword evidence="1" id="KW-0812">Transmembrane</keyword>
<reference evidence="2" key="1">
    <citation type="journal article" date="2014" name="Front. Microbiol.">
        <title>High frequency of phylogenetically diverse reductive dehalogenase-homologous genes in deep subseafloor sedimentary metagenomes.</title>
        <authorList>
            <person name="Kawai M."/>
            <person name="Futagami T."/>
            <person name="Toyoda A."/>
            <person name="Takaki Y."/>
            <person name="Nishi S."/>
            <person name="Hori S."/>
            <person name="Arai W."/>
            <person name="Tsubouchi T."/>
            <person name="Morono Y."/>
            <person name="Uchiyama I."/>
            <person name="Ito T."/>
            <person name="Fujiyama A."/>
            <person name="Inagaki F."/>
            <person name="Takami H."/>
        </authorList>
    </citation>
    <scope>NUCLEOTIDE SEQUENCE</scope>
    <source>
        <strain evidence="2">Expedition CK06-06</strain>
    </source>
</reference>
<dbReference type="AlphaFoldDB" id="X1W0N0"/>
<feature type="non-terminal residue" evidence="2">
    <location>
        <position position="1"/>
    </location>
</feature>
<gene>
    <name evidence="2" type="ORF">S12H4_63674</name>
</gene>
<accession>X1W0N0</accession>
<evidence type="ECO:0000256" key="1">
    <source>
        <dbReference type="SAM" id="Phobius"/>
    </source>
</evidence>
<keyword evidence="1" id="KW-1133">Transmembrane helix</keyword>
<proteinExistence type="predicted"/>
<feature type="non-terminal residue" evidence="2">
    <location>
        <position position="32"/>
    </location>
</feature>